<dbReference type="RefSeq" id="WP_327793453.1">
    <property type="nucleotide sequence ID" value="NZ_JADQAZ010000001.1"/>
</dbReference>
<dbReference type="Proteomes" id="UP001315686">
    <property type="component" value="Unassembled WGS sequence"/>
</dbReference>
<dbReference type="PANTHER" id="PTHR43364">
    <property type="entry name" value="NADH-SPECIFIC METHYLGLYOXAL REDUCTASE-RELATED"/>
    <property type="match status" value="1"/>
</dbReference>
<dbReference type="GO" id="GO:0016491">
    <property type="term" value="F:oxidoreductase activity"/>
    <property type="evidence" value="ECO:0007669"/>
    <property type="project" value="InterPro"/>
</dbReference>
<dbReference type="InterPro" id="IPR050523">
    <property type="entry name" value="AKR_Detox_Biosynth"/>
</dbReference>
<evidence type="ECO:0000259" key="1">
    <source>
        <dbReference type="Pfam" id="PF00248"/>
    </source>
</evidence>
<evidence type="ECO:0000313" key="2">
    <source>
        <dbReference type="EMBL" id="MBT0957277.1"/>
    </source>
</evidence>
<dbReference type="GO" id="GO:0005829">
    <property type="term" value="C:cytosol"/>
    <property type="evidence" value="ECO:0007669"/>
    <property type="project" value="TreeGrafter"/>
</dbReference>
<dbReference type="AlphaFoldDB" id="A0AAP2CMS5"/>
<dbReference type="EMBL" id="JADQAZ010000001">
    <property type="protein sequence ID" value="MBT0957277.1"/>
    <property type="molecule type" value="Genomic_DNA"/>
</dbReference>
<dbReference type="InterPro" id="IPR018170">
    <property type="entry name" value="Aldo/ket_reductase_CS"/>
</dbReference>
<evidence type="ECO:0000313" key="3">
    <source>
        <dbReference type="Proteomes" id="UP001315686"/>
    </source>
</evidence>
<dbReference type="InterPro" id="IPR036812">
    <property type="entry name" value="NAD(P)_OxRdtase_dom_sf"/>
</dbReference>
<reference evidence="2 3" key="1">
    <citation type="journal article" date="2021" name="Arch. Microbiol.">
        <title>Harenicola maris gen. nov., sp. nov. isolated from the Sea of Japan shallow sediments.</title>
        <authorList>
            <person name="Romanenko L.A."/>
            <person name="Kurilenko V.V."/>
            <person name="Chernysheva N.Y."/>
            <person name="Tekutyeva L.A."/>
            <person name="Velansky P.V."/>
            <person name="Svetashev V.I."/>
            <person name="Isaeva M.P."/>
        </authorList>
    </citation>
    <scope>NUCLEOTIDE SEQUENCE [LARGE SCALE GENOMIC DNA]</scope>
    <source>
        <strain evidence="2 3">KMM 3653</strain>
    </source>
</reference>
<dbReference type="PANTHER" id="PTHR43364:SF1">
    <property type="entry name" value="OXIDOREDUCTASE YDHF"/>
    <property type="match status" value="1"/>
</dbReference>
<dbReference type="Gene3D" id="3.20.20.100">
    <property type="entry name" value="NADP-dependent oxidoreductase domain"/>
    <property type="match status" value="1"/>
</dbReference>
<proteinExistence type="predicted"/>
<sequence>MERVTLGNDMALSRIVYGMWRLGDDADTSPAHVQAKIEACLEQGITSFDQADIYGDYGAEEILGNCLRGNTALRNQMEIVTKCDIVAPCGRYADARVKYYDTSRAHIAASVEHSLRLMAIEQIDLLLIHRPDPFMDHHETGAALDEMVASGKVRHVGVSNFKLHDWTLLQSGMKSPLVTNQIELSLTAHEGFTNGDVAYLQERGIKPMAWSPLGGGGLMTGDAGSPALHAAMDALASASGTDRAAVAVAWLLAHPAGLIPVMGTNNLSRIKGFSDALKVPMDRQTWYELYTHALGNEVP</sequence>
<feature type="domain" description="NADP-dependent oxidoreductase" evidence="1">
    <location>
        <begin position="14"/>
        <end position="288"/>
    </location>
</feature>
<gene>
    <name evidence="2" type="ORF">IV417_07765</name>
</gene>
<protein>
    <submittedName>
        <fullName evidence="2">Aldo/keto reductase</fullName>
    </submittedName>
</protein>
<comment type="caution">
    <text evidence="2">The sequence shown here is derived from an EMBL/GenBank/DDBJ whole genome shotgun (WGS) entry which is preliminary data.</text>
</comment>
<dbReference type="PROSITE" id="PS00062">
    <property type="entry name" value="ALDOKETO_REDUCTASE_2"/>
    <property type="match status" value="1"/>
</dbReference>
<dbReference type="Pfam" id="PF00248">
    <property type="entry name" value="Aldo_ket_red"/>
    <property type="match status" value="1"/>
</dbReference>
<keyword evidence="3" id="KW-1185">Reference proteome</keyword>
<dbReference type="SUPFAM" id="SSF51430">
    <property type="entry name" value="NAD(P)-linked oxidoreductase"/>
    <property type="match status" value="1"/>
</dbReference>
<dbReference type="InterPro" id="IPR023210">
    <property type="entry name" value="NADP_OxRdtase_dom"/>
</dbReference>
<name>A0AAP2CMS5_9RHOB</name>
<dbReference type="PRINTS" id="PR00069">
    <property type="entry name" value="ALDKETRDTASE"/>
</dbReference>
<organism evidence="2 3">
    <name type="scientific">Harenicola maris</name>
    <dbReference type="NCBI Taxonomy" id="2841044"/>
    <lineage>
        <taxon>Bacteria</taxon>
        <taxon>Pseudomonadati</taxon>
        <taxon>Pseudomonadota</taxon>
        <taxon>Alphaproteobacteria</taxon>
        <taxon>Rhodobacterales</taxon>
        <taxon>Paracoccaceae</taxon>
        <taxon>Harenicola</taxon>
    </lineage>
</organism>
<dbReference type="InterPro" id="IPR020471">
    <property type="entry name" value="AKR"/>
</dbReference>
<accession>A0AAP2CMS5</accession>